<evidence type="ECO:0000313" key="2">
    <source>
        <dbReference type="EMBL" id="EFY06311.1"/>
    </source>
</evidence>
<keyword evidence="3" id="KW-1185">Reference proteome</keyword>
<dbReference type="AlphaFoldDB" id="E8LME6"/>
<name>E8LME6_SUCHY</name>
<gene>
    <name evidence="2" type="ORF">HMPREF9444_01934</name>
</gene>
<reference evidence="2 3" key="1">
    <citation type="submission" date="2011-01" db="EMBL/GenBank/DDBJ databases">
        <authorList>
            <person name="Weinstock G."/>
            <person name="Sodergren E."/>
            <person name="Clifton S."/>
            <person name="Fulton L."/>
            <person name="Fulton B."/>
            <person name="Courtney L."/>
            <person name="Fronick C."/>
            <person name="Harrison M."/>
            <person name="Strong C."/>
            <person name="Farmer C."/>
            <person name="Delahaunty K."/>
            <person name="Markovic C."/>
            <person name="Hall O."/>
            <person name="Minx P."/>
            <person name="Tomlinson C."/>
            <person name="Mitreva M."/>
            <person name="Hou S."/>
            <person name="Chen J."/>
            <person name="Wollam A."/>
            <person name="Pepin K.H."/>
            <person name="Johnson M."/>
            <person name="Bhonagiri V."/>
            <person name="Zhang X."/>
            <person name="Suruliraj S."/>
            <person name="Warren W."/>
            <person name="Chinwalla A."/>
            <person name="Mardis E.R."/>
            <person name="Wilson R.K."/>
        </authorList>
    </citation>
    <scope>NUCLEOTIDE SEQUENCE [LARGE SCALE GENOMIC DNA]</scope>
    <source>
        <strain evidence="3">DSM 22608 / JCM 16073 / KCTC 15190 / YIT 12066</strain>
    </source>
</reference>
<keyword evidence="1" id="KW-0175">Coiled coil</keyword>
<dbReference type="OrthoDB" id="5616527at2"/>
<dbReference type="Pfam" id="PF04102">
    <property type="entry name" value="SlyX"/>
    <property type="match status" value="1"/>
</dbReference>
<dbReference type="EMBL" id="AEVO01000134">
    <property type="protein sequence ID" value="EFY06311.1"/>
    <property type="molecule type" value="Genomic_DNA"/>
</dbReference>
<accession>E8LME6</accession>
<dbReference type="RefSeq" id="WP_009144084.1">
    <property type="nucleotide sequence ID" value="NZ_GL831060.1"/>
</dbReference>
<dbReference type="InterPro" id="IPR007236">
    <property type="entry name" value="SlyX"/>
</dbReference>
<comment type="caution">
    <text evidence="2">The sequence shown here is derived from an EMBL/GenBank/DDBJ whole genome shotgun (WGS) entry which is preliminary data.</text>
</comment>
<evidence type="ECO:0008006" key="4">
    <source>
        <dbReference type="Google" id="ProtNLM"/>
    </source>
</evidence>
<dbReference type="Proteomes" id="UP000018458">
    <property type="component" value="Unassembled WGS sequence"/>
</dbReference>
<sequence length="68" mass="7880">MGIDDNQLIKMQEKMAWLEDLLEKSGKEIAELEDKVLKLERDMRILSSKIAEPSAVRDLKDETPPPHY</sequence>
<evidence type="ECO:0000256" key="1">
    <source>
        <dbReference type="SAM" id="Coils"/>
    </source>
</evidence>
<protein>
    <recommendedName>
        <fullName evidence="4">SlyX family protein</fullName>
    </recommendedName>
</protein>
<organism evidence="2 3">
    <name type="scientific">Succinatimonas hippei (strain DSM 22608 / JCM 16073 / KCTC 15190 / YIT 12066)</name>
    <dbReference type="NCBI Taxonomy" id="762983"/>
    <lineage>
        <taxon>Bacteria</taxon>
        <taxon>Pseudomonadati</taxon>
        <taxon>Pseudomonadota</taxon>
        <taxon>Gammaproteobacteria</taxon>
        <taxon>Aeromonadales</taxon>
        <taxon>Succinivibrionaceae</taxon>
        <taxon>Succinatimonas</taxon>
    </lineage>
</organism>
<proteinExistence type="predicted"/>
<feature type="coiled-coil region" evidence="1">
    <location>
        <begin position="15"/>
        <end position="49"/>
    </location>
</feature>
<evidence type="ECO:0000313" key="3">
    <source>
        <dbReference type="Proteomes" id="UP000018458"/>
    </source>
</evidence>
<dbReference type="HOGENOM" id="CLU_2792455_0_0_6"/>
<dbReference type="STRING" id="762983.HMPREF9444_01934"/>